<evidence type="ECO:0000256" key="2">
    <source>
        <dbReference type="ARBA" id="ARBA00022692"/>
    </source>
</evidence>
<comment type="subcellular location">
    <subcellularLocation>
        <location evidence="1">Membrane</location>
        <topology evidence="1">Multi-pass membrane protein</topology>
    </subcellularLocation>
</comment>
<evidence type="ECO:0000313" key="8">
    <source>
        <dbReference type="Proteomes" id="UP000198287"/>
    </source>
</evidence>
<dbReference type="InterPro" id="IPR012858">
    <property type="entry name" value="DC_STAMP-like"/>
</dbReference>
<keyword evidence="2" id="KW-0812">Transmembrane</keyword>
<protein>
    <submittedName>
        <fullName evidence="7">DC-STAMP domain-containing protein 1</fullName>
    </submittedName>
</protein>
<keyword evidence="3" id="KW-1133">Transmembrane helix</keyword>
<dbReference type="InterPro" id="IPR051856">
    <property type="entry name" value="CSR-E3_Ligase_Protein"/>
</dbReference>
<gene>
    <name evidence="7" type="ORF">Fcan01_03434</name>
</gene>
<feature type="signal peptide" evidence="5">
    <location>
        <begin position="1"/>
        <end position="19"/>
    </location>
</feature>
<dbReference type="PANTHER" id="PTHR21041:SF17">
    <property type="entry name" value="E3 UBIQUITIN-PROTEIN LIGASE DCST1"/>
    <property type="match status" value="1"/>
</dbReference>
<keyword evidence="8" id="KW-1185">Reference proteome</keyword>
<feature type="domain" description="Dendritic cell-specific transmembrane protein-like" evidence="6">
    <location>
        <begin position="339"/>
        <end position="529"/>
    </location>
</feature>
<dbReference type="GO" id="GO:0016020">
    <property type="term" value="C:membrane"/>
    <property type="evidence" value="ECO:0007669"/>
    <property type="project" value="UniProtKB-SubCell"/>
</dbReference>
<evidence type="ECO:0000256" key="1">
    <source>
        <dbReference type="ARBA" id="ARBA00004141"/>
    </source>
</evidence>
<feature type="chain" id="PRO_5012443467" evidence="5">
    <location>
        <begin position="20"/>
        <end position="647"/>
    </location>
</feature>
<sequence length="647" mass="74789">MGTAIFLSVGFAFSRQVRCITVLTIPEFTTRAGRRTVQATILILLISGPMRNIADNGEETVRFLKCIKDMLLDILIAGKDLVFAPIQHILFDLRASTSGVQESAESKYNMSVLQELMAPIVVEVEGDQERFQIKDENNDMDEAMGLPPRSEEVEVHYKFLSSDTADDKIEKSYRKKLAYRCEEVFSKGTMKCVELFNGKYEDCNEAVTKVLGWALCWPMKLTFICDILTMFAQDKVCEMSDVIEAGFGETYSVAIKGIEDFSKSFNVRVNYQGLSEMINLSGLKSARDELLEHFLGGRKYVEWYLSLVKRALALSYLVVVYGYGALEYHVQYCRSLSADNVYVTAYFREIDERRRGQSGKETLLPLKSFERPNFSRLNRIKLTEKEWKKFGDQLFALLIQAGVVFSVFGFDFLYTELLQLVQNHADMHIRQIGHHVLEIQVVGEGLLAQLLRVVIKDFSINEKIDISHFSKPCLPVPRVTPKSYFQRVVVLFLVLFTNAYFEAHCIRFRHGVTNYFYPKRSRKRAIWLYNETLRRRKSKESFFKTCALENADKFRTHVSRNPLVWLADSFPNQCRCLKWWKLGRRKCVVCTENGEVFRCPQCNFSYCQECYQDLVINQGCLYCAAAEEIKDRRLELLSVYNKEDEIV</sequence>
<evidence type="ECO:0000313" key="7">
    <source>
        <dbReference type="EMBL" id="OXA63119.1"/>
    </source>
</evidence>
<dbReference type="OrthoDB" id="5985669at2759"/>
<dbReference type="PANTHER" id="PTHR21041">
    <property type="entry name" value="DENDRITIC CELL-SPECIFIC TRANSMEMBRANE PROTEIN"/>
    <property type="match status" value="1"/>
</dbReference>
<evidence type="ECO:0000259" key="6">
    <source>
        <dbReference type="Pfam" id="PF07782"/>
    </source>
</evidence>
<dbReference type="Proteomes" id="UP000198287">
    <property type="component" value="Unassembled WGS sequence"/>
</dbReference>
<name>A0A226EZX9_FOLCA</name>
<organism evidence="7 8">
    <name type="scientific">Folsomia candida</name>
    <name type="common">Springtail</name>
    <dbReference type="NCBI Taxonomy" id="158441"/>
    <lineage>
        <taxon>Eukaryota</taxon>
        <taxon>Metazoa</taxon>
        <taxon>Ecdysozoa</taxon>
        <taxon>Arthropoda</taxon>
        <taxon>Hexapoda</taxon>
        <taxon>Collembola</taxon>
        <taxon>Entomobryomorpha</taxon>
        <taxon>Isotomoidea</taxon>
        <taxon>Isotomidae</taxon>
        <taxon>Proisotominae</taxon>
        <taxon>Folsomia</taxon>
    </lineage>
</organism>
<dbReference type="Pfam" id="PF07782">
    <property type="entry name" value="DC_STAMP"/>
    <property type="match status" value="1"/>
</dbReference>
<proteinExistence type="predicted"/>
<dbReference type="OMA" id="EHEVRFN"/>
<comment type="caution">
    <text evidence="7">The sequence shown here is derived from an EMBL/GenBank/DDBJ whole genome shotgun (WGS) entry which is preliminary data.</text>
</comment>
<accession>A0A226EZX9</accession>
<evidence type="ECO:0000256" key="4">
    <source>
        <dbReference type="ARBA" id="ARBA00023136"/>
    </source>
</evidence>
<reference evidence="7 8" key="1">
    <citation type="submission" date="2015-12" db="EMBL/GenBank/DDBJ databases">
        <title>The genome of Folsomia candida.</title>
        <authorList>
            <person name="Faddeeva A."/>
            <person name="Derks M.F."/>
            <person name="Anvar Y."/>
            <person name="Smit S."/>
            <person name="Van Straalen N."/>
            <person name="Roelofs D."/>
        </authorList>
    </citation>
    <scope>NUCLEOTIDE SEQUENCE [LARGE SCALE GENOMIC DNA]</scope>
    <source>
        <strain evidence="7 8">VU population</strain>
        <tissue evidence="7">Whole body</tissue>
    </source>
</reference>
<dbReference type="EMBL" id="LNIX01000001">
    <property type="protein sequence ID" value="OXA63119.1"/>
    <property type="molecule type" value="Genomic_DNA"/>
</dbReference>
<keyword evidence="5" id="KW-0732">Signal</keyword>
<evidence type="ECO:0000256" key="3">
    <source>
        <dbReference type="ARBA" id="ARBA00022989"/>
    </source>
</evidence>
<evidence type="ECO:0000256" key="5">
    <source>
        <dbReference type="SAM" id="SignalP"/>
    </source>
</evidence>
<keyword evidence="4" id="KW-0472">Membrane</keyword>
<dbReference type="AlphaFoldDB" id="A0A226EZX9"/>